<dbReference type="EMBL" id="MCGQ01000039">
    <property type="protein sequence ID" value="OXY89998.1"/>
    <property type="molecule type" value="Genomic_DNA"/>
</dbReference>
<name>A0A233S2V9_STRDA</name>
<comment type="caution">
    <text evidence="1">The sequence shown here is derived from an EMBL/GenBank/DDBJ whole genome shotgun (WGS) entry which is preliminary data.</text>
</comment>
<reference evidence="1 2" key="1">
    <citation type="submission" date="2016-07" db="EMBL/GenBank/DDBJ databases">
        <title>Draft genome of Streptomyces diastatochromogenes.</title>
        <authorList>
            <person name="Podduturi R."/>
            <person name="Lukassen M.B."/>
            <person name="Clausen N."/>
            <person name="Nielsen J.L."/>
            <person name="Jorgensen N.O."/>
        </authorList>
    </citation>
    <scope>NUCLEOTIDE SEQUENCE [LARGE SCALE GENOMIC DNA]</scope>
    <source>
        <strain evidence="1 2">DSM 40608</strain>
    </source>
</reference>
<accession>A0A233S2V9</accession>
<keyword evidence="2" id="KW-1185">Reference proteome</keyword>
<dbReference type="AlphaFoldDB" id="A0A233S2V9"/>
<organism evidence="1 2">
    <name type="scientific">Streptomyces diastatochromogenes</name>
    <dbReference type="NCBI Taxonomy" id="42236"/>
    <lineage>
        <taxon>Bacteria</taxon>
        <taxon>Bacillati</taxon>
        <taxon>Actinomycetota</taxon>
        <taxon>Actinomycetes</taxon>
        <taxon>Kitasatosporales</taxon>
        <taxon>Streptomycetaceae</taxon>
        <taxon>Streptomyces</taxon>
    </lineage>
</organism>
<protein>
    <recommendedName>
        <fullName evidence="3">ESX-1 secretion-associated protein</fullName>
    </recommendedName>
</protein>
<dbReference type="Proteomes" id="UP000215483">
    <property type="component" value="Unassembled WGS sequence"/>
</dbReference>
<evidence type="ECO:0000313" key="2">
    <source>
        <dbReference type="Proteomes" id="UP000215483"/>
    </source>
</evidence>
<gene>
    <name evidence="1" type="ORF">BEK98_35660</name>
</gene>
<proteinExistence type="predicted"/>
<sequence length="95" mass="9819">MEPGVLKKGASDILECLTPVQKVDLKGLAEQGSAIGDDSAAEALVTFCGTWELGAEFLADCAASLAEGLNSANNNFTETDQAIRDAVNSVKSDLS</sequence>
<evidence type="ECO:0000313" key="1">
    <source>
        <dbReference type="EMBL" id="OXY89998.1"/>
    </source>
</evidence>
<evidence type="ECO:0008006" key="3">
    <source>
        <dbReference type="Google" id="ProtNLM"/>
    </source>
</evidence>